<keyword evidence="2" id="KW-0808">Transferase</keyword>
<reference evidence="3" key="1">
    <citation type="submission" date="2016-10" db="EMBL/GenBank/DDBJ databases">
        <authorList>
            <person name="Varghese N."/>
            <person name="Submissions S."/>
        </authorList>
    </citation>
    <scope>NUCLEOTIDE SEQUENCE [LARGE SCALE GENOMIC DNA]</scope>
    <source>
        <strain evidence="3">CGMCC 1.11012</strain>
    </source>
</reference>
<dbReference type="SUPFAM" id="SSF55729">
    <property type="entry name" value="Acyl-CoA N-acyltransferases (Nat)"/>
    <property type="match status" value="1"/>
</dbReference>
<dbReference type="InterPro" id="IPR000182">
    <property type="entry name" value="GNAT_dom"/>
</dbReference>
<dbReference type="AlphaFoldDB" id="A0A1G8PD77"/>
<accession>A0A1G8PD77</accession>
<sequence length="152" mass="17331">MDIRFIPKEQAWQLRHEVMWPERELDYVKLADDDAGEHYGLFEGERLISAVSLFIEGDEAQFRKFATLESEQGKGYGSRLLQHVMKEAEQRGARRIFCNARSNKAPFYQKFGLAATGQSFTKGGKDYIIMERFFGPAEAGAVDRNGAEQTND</sequence>
<evidence type="ECO:0000259" key="1">
    <source>
        <dbReference type="PROSITE" id="PS51186"/>
    </source>
</evidence>
<dbReference type="InterPro" id="IPR016181">
    <property type="entry name" value="Acyl_CoA_acyltransferase"/>
</dbReference>
<dbReference type="PROSITE" id="PS51186">
    <property type="entry name" value="GNAT"/>
    <property type="match status" value="1"/>
</dbReference>
<organism evidence="2 3">
    <name type="scientific">Paenibacillus typhae</name>
    <dbReference type="NCBI Taxonomy" id="1174501"/>
    <lineage>
        <taxon>Bacteria</taxon>
        <taxon>Bacillati</taxon>
        <taxon>Bacillota</taxon>
        <taxon>Bacilli</taxon>
        <taxon>Bacillales</taxon>
        <taxon>Paenibacillaceae</taxon>
        <taxon>Paenibacillus</taxon>
    </lineage>
</organism>
<name>A0A1G8PD77_9BACL</name>
<dbReference type="EMBL" id="FNDX01000009">
    <property type="protein sequence ID" value="SDI90286.1"/>
    <property type="molecule type" value="Genomic_DNA"/>
</dbReference>
<dbReference type="RefSeq" id="WP_208607162.1">
    <property type="nucleotide sequence ID" value="NZ_CBCSKY010000045.1"/>
</dbReference>
<evidence type="ECO:0000313" key="3">
    <source>
        <dbReference type="Proteomes" id="UP000199050"/>
    </source>
</evidence>
<feature type="domain" description="N-acetyltransferase" evidence="1">
    <location>
        <begin position="1"/>
        <end position="135"/>
    </location>
</feature>
<gene>
    <name evidence="2" type="ORF">SAMN05216192_109164</name>
</gene>
<proteinExistence type="predicted"/>
<dbReference type="Proteomes" id="UP000199050">
    <property type="component" value="Unassembled WGS sequence"/>
</dbReference>
<dbReference type="Pfam" id="PF00583">
    <property type="entry name" value="Acetyltransf_1"/>
    <property type="match status" value="1"/>
</dbReference>
<keyword evidence="3" id="KW-1185">Reference proteome</keyword>
<dbReference type="CDD" id="cd04301">
    <property type="entry name" value="NAT_SF"/>
    <property type="match status" value="1"/>
</dbReference>
<protein>
    <submittedName>
        <fullName evidence="2">Acetyltransferase (GNAT) domain-containing protein</fullName>
    </submittedName>
</protein>
<dbReference type="STRING" id="1174501.SAMN05216192_109164"/>
<dbReference type="Gene3D" id="3.40.630.30">
    <property type="match status" value="1"/>
</dbReference>
<dbReference type="GO" id="GO:0016747">
    <property type="term" value="F:acyltransferase activity, transferring groups other than amino-acyl groups"/>
    <property type="evidence" value="ECO:0007669"/>
    <property type="project" value="InterPro"/>
</dbReference>
<evidence type="ECO:0000313" key="2">
    <source>
        <dbReference type="EMBL" id="SDI90286.1"/>
    </source>
</evidence>